<dbReference type="Proteomes" id="UP000465031">
    <property type="component" value="Chromosome"/>
</dbReference>
<evidence type="ECO:0000256" key="1">
    <source>
        <dbReference type="SAM" id="MobiDB-lite"/>
    </source>
</evidence>
<protein>
    <recommendedName>
        <fullName evidence="5">O-antigen ligase</fullName>
    </recommendedName>
</protein>
<feature type="transmembrane region" description="Helical" evidence="2">
    <location>
        <begin position="403"/>
        <end position="425"/>
    </location>
</feature>
<feature type="compositionally biased region" description="Low complexity" evidence="1">
    <location>
        <begin position="10"/>
        <end position="29"/>
    </location>
</feature>
<evidence type="ECO:0000313" key="4">
    <source>
        <dbReference type="Proteomes" id="UP000465031"/>
    </source>
</evidence>
<feature type="transmembrane region" description="Helical" evidence="2">
    <location>
        <begin position="122"/>
        <end position="139"/>
    </location>
</feature>
<feature type="transmembrane region" description="Helical" evidence="2">
    <location>
        <begin position="177"/>
        <end position="197"/>
    </location>
</feature>
<feature type="transmembrane region" description="Helical" evidence="2">
    <location>
        <begin position="432"/>
        <end position="450"/>
    </location>
</feature>
<evidence type="ECO:0000313" key="3">
    <source>
        <dbReference type="EMBL" id="QHC55846.1"/>
    </source>
</evidence>
<keyword evidence="2" id="KW-0812">Transmembrane</keyword>
<accession>A0AAE6RKG5</accession>
<proteinExistence type="predicted"/>
<organism evidence="3 4">
    <name type="scientific">Rathayibacter tanaceti</name>
    <dbReference type="NCBI Taxonomy" id="1671680"/>
    <lineage>
        <taxon>Bacteria</taxon>
        <taxon>Bacillati</taxon>
        <taxon>Actinomycetota</taxon>
        <taxon>Actinomycetes</taxon>
        <taxon>Micrococcales</taxon>
        <taxon>Microbacteriaceae</taxon>
        <taxon>Rathayibacter</taxon>
    </lineage>
</organism>
<name>A0AAE6RKG5_9MICO</name>
<feature type="transmembrane region" description="Helical" evidence="2">
    <location>
        <begin position="238"/>
        <end position="260"/>
    </location>
</feature>
<evidence type="ECO:0000256" key="2">
    <source>
        <dbReference type="SAM" id="Phobius"/>
    </source>
</evidence>
<dbReference type="KEGG" id="rte:GSU10_09535"/>
<dbReference type="PANTHER" id="PTHR37422">
    <property type="entry name" value="TEICHURONIC ACID BIOSYNTHESIS PROTEIN TUAE"/>
    <property type="match status" value="1"/>
</dbReference>
<feature type="transmembrane region" description="Helical" evidence="2">
    <location>
        <begin position="267"/>
        <end position="300"/>
    </location>
</feature>
<dbReference type="AlphaFoldDB" id="A0AAE6RKG5"/>
<keyword evidence="2" id="KW-1133">Transmembrane helix</keyword>
<reference evidence="4" key="1">
    <citation type="submission" date="2019-12" db="EMBL/GenBank/DDBJ databases">
        <title>Complete and draft genome sequences of new strains and members of some known species of the genus Rathayibacter isolated from plants.</title>
        <authorList>
            <person name="Tarlachkov S.V."/>
            <person name="Starodumova I.P."/>
            <person name="Dorofeeva L.V."/>
            <person name="Prisyazhnaya N.V."/>
            <person name="Leyn S."/>
            <person name="Zlamal J."/>
            <person name="Elan M."/>
            <person name="Osterman A.L."/>
            <person name="Nadler S."/>
            <person name="Subbotin S.A."/>
            <person name="Evtushenko L.I."/>
        </authorList>
    </citation>
    <scope>NUCLEOTIDE SEQUENCE [LARGE SCALE GENOMIC DNA]</scope>
    <source>
        <strain evidence="4">VKM Ac-2761</strain>
    </source>
</reference>
<gene>
    <name evidence="3" type="ORF">GSU10_09535</name>
</gene>
<dbReference type="InterPro" id="IPR051533">
    <property type="entry name" value="WaaL-like"/>
</dbReference>
<sequence length="514" mass="55406">MMGRHAEALTTPVRTASPAPARTTPTTRSGGQASSRPIATAPRQRPGGRPGRGRAGRPGRTEVVDEAQKRHERTLLLFLTVLLALSVVQFYTVGPVTAPVGWSLLFLPYLVTRMRGTHVDRFVVLALLIFGATLFAVSYSRTPSVGLRELVSTISFLSPYLAVRQLGPSAWRVVGRALVWSAPVFLLQVVLTIVFQVDPVQEAAYLRWPNAVLFSDIYVRDIFTTSFNNVLQEKSGGFFLNGNIASMYMATTAALYFAAWRKQRGKVLFLTAVAGLAGSLFTLSKTAIVLAIVLPVVVAAIRGLKGRSLGPVAWMIAIPSSIAAIYSVAVFFPQLANAGLLTLGARGDFMRLAASAFPEHWLLGLGYGGWEDLWLARASEFTQHSEPRPPHNLLISAWSNGGLLIALPVLAFLLAATVGVLRLLLRVAKTEAVLVGALAVGILWTFLHGMADNTNWFGDQHSLAALAITVALVSGMLAEQRDVPVARVVTPPRDLRGASRPGGRGRPATPRARR</sequence>
<feature type="transmembrane region" description="Helical" evidence="2">
    <location>
        <begin position="462"/>
        <end position="478"/>
    </location>
</feature>
<dbReference type="PANTHER" id="PTHR37422:SF13">
    <property type="entry name" value="LIPOPOLYSACCHARIDE BIOSYNTHESIS PROTEIN PA4999-RELATED"/>
    <property type="match status" value="1"/>
</dbReference>
<dbReference type="EMBL" id="CP047186">
    <property type="protein sequence ID" value="QHC55846.1"/>
    <property type="molecule type" value="Genomic_DNA"/>
</dbReference>
<dbReference type="RefSeq" id="WP_132504115.1">
    <property type="nucleotide sequence ID" value="NZ_CP047186.1"/>
</dbReference>
<evidence type="ECO:0008006" key="5">
    <source>
        <dbReference type="Google" id="ProtNLM"/>
    </source>
</evidence>
<feature type="transmembrane region" description="Helical" evidence="2">
    <location>
        <begin position="312"/>
        <end position="332"/>
    </location>
</feature>
<keyword evidence="2" id="KW-0472">Membrane</keyword>
<feature type="region of interest" description="Disordered" evidence="1">
    <location>
        <begin position="1"/>
        <end position="66"/>
    </location>
</feature>
<feature type="region of interest" description="Disordered" evidence="1">
    <location>
        <begin position="490"/>
        <end position="514"/>
    </location>
</feature>
<feature type="transmembrane region" description="Helical" evidence="2">
    <location>
        <begin position="75"/>
        <end position="102"/>
    </location>
</feature>